<dbReference type="SUPFAM" id="SSF160387">
    <property type="entry name" value="NosL/MerB-like"/>
    <property type="match status" value="1"/>
</dbReference>
<dbReference type="Gene3D" id="3.40.190.10">
    <property type="entry name" value="Periplasmic binding protein-like II"/>
    <property type="match status" value="2"/>
</dbReference>
<protein>
    <submittedName>
        <fullName evidence="3">NitT/TauT family transport system substrate-binding protein</fullName>
    </submittedName>
</protein>
<dbReference type="Proteomes" id="UP001265700">
    <property type="component" value="Unassembled WGS sequence"/>
</dbReference>
<dbReference type="InterPro" id="IPR015168">
    <property type="entry name" value="SsuA/THI5"/>
</dbReference>
<evidence type="ECO:0000313" key="3">
    <source>
        <dbReference type="EMBL" id="MDR7150141.1"/>
    </source>
</evidence>
<reference evidence="3 4" key="1">
    <citation type="submission" date="2023-07" db="EMBL/GenBank/DDBJ databases">
        <title>Sorghum-associated microbial communities from plants grown in Nebraska, USA.</title>
        <authorList>
            <person name="Schachtman D."/>
        </authorList>
    </citation>
    <scope>NUCLEOTIDE SEQUENCE [LARGE SCALE GENOMIC DNA]</scope>
    <source>
        <strain evidence="3 4">4249</strain>
    </source>
</reference>
<dbReference type="Pfam" id="PF09084">
    <property type="entry name" value="NMT1"/>
    <property type="match status" value="1"/>
</dbReference>
<comment type="caution">
    <text evidence="3">The sequence shown here is derived from an EMBL/GenBank/DDBJ whole genome shotgun (WGS) entry which is preliminary data.</text>
</comment>
<dbReference type="EMBL" id="JAVDWU010000004">
    <property type="protein sequence ID" value="MDR7150141.1"/>
    <property type="molecule type" value="Genomic_DNA"/>
</dbReference>
<sequence length="495" mass="54334">MTAKTLTPRPPWNSRLLRPAMGMLMALALLPSVSQAQAKKEVTIGIGTQNTTTNTVTGGIVLKELKLLEKHLPKTGKYANITWKLDWQNFTSGPPVTNGMVANKLQIGMMGDYPLLVNGATGQQSRGNETQLVAIIAYNAFGSGNGVVVHKDSPYYELADLKGKTVSVPFGSAAHGMMLQAMQERGWPNDYWNLVSQSPEVGTTNLQEKKIDGHGDFVPFADLLPYRGFARKIFDGAQTKVPTFHGVVVRKDFADAYPEAVVAYIKALMEANDWVRKNPSMAMQKVEEWTKIEKEVGYMFLGPNGIHTLDPTIKPRWLETIKLAHGVLSKLGRVKEFDINAWVNETYVRQAFKQRGEDYDAQKQTLANYDITGRDPICNRMVSNPKEAGEIWLEGAGLVPVSSPACLLAGIRLYQSEGKKVTVAYLFDKALGIKLFADKAFYSVNLSKPKAPEVVPFLLKKDAETFAAQSGGKLATFDEALAMAVPASDLAMSGK</sequence>
<feature type="signal peptide" evidence="1">
    <location>
        <begin position="1"/>
        <end position="36"/>
    </location>
</feature>
<keyword evidence="1" id="KW-0732">Signal</keyword>
<accession>A0ABU1WLH0</accession>
<dbReference type="SUPFAM" id="SSF53850">
    <property type="entry name" value="Periplasmic binding protein-like II"/>
    <property type="match status" value="1"/>
</dbReference>
<name>A0ABU1WLH0_9BURK</name>
<feature type="chain" id="PRO_5046550259" evidence="1">
    <location>
        <begin position="37"/>
        <end position="495"/>
    </location>
</feature>
<evidence type="ECO:0000256" key="1">
    <source>
        <dbReference type="SAM" id="SignalP"/>
    </source>
</evidence>
<dbReference type="PANTHER" id="PTHR30024:SF45">
    <property type="entry name" value="ABC TRANSPORTER SUBSTRATE-BINDING PROTEIN"/>
    <property type="match status" value="1"/>
</dbReference>
<gene>
    <name evidence="3" type="ORF">J2W49_002099</name>
</gene>
<dbReference type="PANTHER" id="PTHR30024">
    <property type="entry name" value="ALIPHATIC SULFONATES-BINDING PROTEIN-RELATED"/>
    <property type="match status" value="1"/>
</dbReference>
<evidence type="ECO:0000313" key="4">
    <source>
        <dbReference type="Proteomes" id="UP001265700"/>
    </source>
</evidence>
<proteinExistence type="predicted"/>
<feature type="domain" description="SsuA/THI5-like" evidence="2">
    <location>
        <begin position="143"/>
        <end position="281"/>
    </location>
</feature>
<keyword evidence="4" id="KW-1185">Reference proteome</keyword>
<organism evidence="3 4">
    <name type="scientific">Hydrogenophaga palleronii</name>
    <dbReference type="NCBI Taxonomy" id="65655"/>
    <lineage>
        <taxon>Bacteria</taxon>
        <taxon>Pseudomonadati</taxon>
        <taxon>Pseudomonadota</taxon>
        <taxon>Betaproteobacteria</taxon>
        <taxon>Burkholderiales</taxon>
        <taxon>Comamonadaceae</taxon>
        <taxon>Hydrogenophaga</taxon>
    </lineage>
</organism>
<dbReference type="Gene3D" id="3.30.70.2050">
    <property type="match status" value="1"/>
</dbReference>
<evidence type="ECO:0000259" key="2">
    <source>
        <dbReference type="Pfam" id="PF09084"/>
    </source>
</evidence>
<dbReference type="RefSeq" id="WP_310315387.1">
    <property type="nucleotide sequence ID" value="NZ_JAVDWU010000004.1"/>
</dbReference>